<comment type="caution">
    <text evidence="2">The sequence shown here is derived from an EMBL/GenBank/DDBJ whole genome shotgun (WGS) entry which is preliminary data.</text>
</comment>
<proteinExistence type="predicted"/>
<dbReference type="SMART" id="SM00930">
    <property type="entry name" value="NIL"/>
    <property type="match status" value="2"/>
</dbReference>
<feature type="domain" description="NIL" evidence="1">
    <location>
        <begin position="132"/>
        <end position="206"/>
    </location>
</feature>
<feature type="domain" description="NIL" evidence="1">
    <location>
        <begin position="14"/>
        <end position="84"/>
    </location>
</feature>
<evidence type="ECO:0000313" key="2">
    <source>
        <dbReference type="EMBL" id="MBW4563464.1"/>
    </source>
</evidence>
<dbReference type="SUPFAM" id="SSF55021">
    <property type="entry name" value="ACT-like"/>
    <property type="match status" value="2"/>
</dbReference>
<evidence type="ECO:0000259" key="1">
    <source>
        <dbReference type="SMART" id="SM00930"/>
    </source>
</evidence>
<reference evidence="2" key="1">
    <citation type="submission" date="2021-05" db="EMBL/GenBank/DDBJ databases">
        <authorList>
            <person name="Pietrasiak N."/>
            <person name="Ward R."/>
            <person name="Stajich J.E."/>
            <person name="Kurbessoian T."/>
        </authorList>
    </citation>
    <scope>NUCLEOTIDE SEQUENCE</scope>
    <source>
        <strain evidence="2">JT2-VF2</strain>
    </source>
</reference>
<dbReference type="InterPro" id="IPR045865">
    <property type="entry name" value="ACT-like_dom_sf"/>
</dbReference>
<dbReference type="AlphaFoldDB" id="A0A951UHM3"/>
<sequence length="223" mass="25170">MSANNFEKLAPVHSRISIPQRYQTQPIISRLMSRYGLKINITAASFVSGSDSDGCFDLELLGNPEQLTNSLSYLQGLGVDLVQVAIANHIQLNQNSQPFPNPTNKLTSREFQSLTTQYPERFQQWISQGQANRLRLQVCILKTYYEKPVICELVSRYGLTVNITSALLTPDMQHDGWFDLDLWGRTGQLRSSLSYLEKLGLPIWPDWSSVSGDRHYSAEGTLS</sequence>
<reference evidence="2" key="2">
    <citation type="journal article" date="2022" name="Microbiol. Resour. Announc.">
        <title>Metagenome Sequencing to Explore Phylogenomics of Terrestrial Cyanobacteria.</title>
        <authorList>
            <person name="Ward R.D."/>
            <person name="Stajich J.E."/>
            <person name="Johansen J.R."/>
            <person name="Huntemann M."/>
            <person name="Clum A."/>
            <person name="Foster B."/>
            <person name="Foster B."/>
            <person name="Roux S."/>
            <person name="Palaniappan K."/>
            <person name="Varghese N."/>
            <person name="Mukherjee S."/>
            <person name="Reddy T.B.K."/>
            <person name="Daum C."/>
            <person name="Copeland A."/>
            <person name="Chen I.A."/>
            <person name="Ivanova N.N."/>
            <person name="Kyrpides N.C."/>
            <person name="Shapiro N."/>
            <person name="Eloe-Fadrosh E.A."/>
            <person name="Pietrasiak N."/>
        </authorList>
    </citation>
    <scope>NUCLEOTIDE SEQUENCE</scope>
    <source>
        <strain evidence="2">JT2-VF2</strain>
    </source>
</reference>
<dbReference type="Gene3D" id="3.30.70.260">
    <property type="match status" value="1"/>
</dbReference>
<dbReference type="Proteomes" id="UP000715781">
    <property type="component" value="Unassembled WGS sequence"/>
</dbReference>
<name>A0A951UHM3_9NOST</name>
<organism evidence="2 3">
    <name type="scientific">Mojavia pulchra JT2-VF2</name>
    <dbReference type="NCBI Taxonomy" id="287848"/>
    <lineage>
        <taxon>Bacteria</taxon>
        <taxon>Bacillati</taxon>
        <taxon>Cyanobacteriota</taxon>
        <taxon>Cyanophyceae</taxon>
        <taxon>Nostocales</taxon>
        <taxon>Nostocaceae</taxon>
    </lineage>
</organism>
<dbReference type="Pfam" id="PF09383">
    <property type="entry name" value="NIL"/>
    <property type="match status" value="2"/>
</dbReference>
<accession>A0A951UHM3</accession>
<gene>
    <name evidence="2" type="ORF">KME32_20430</name>
</gene>
<evidence type="ECO:0000313" key="3">
    <source>
        <dbReference type="Proteomes" id="UP000715781"/>
    </source>
</evidence>
<protein>
    <submittedName>
        <fullName evidence="2">NIL domain-containing protein</fullName>
    </submittedName>
</protein>
<dbReference type="InterPro" id="IPR018449">
    <property type="entry name" value="NIL_domain"/>
</dbReference>
<dbReference type="EMBL" id="JAHHHN010000013">
    <property type="protein sequence ID" value="MBW4563464.1"/>
    <property type="molecule type" value="Genomic_DNA"/>
</dbReference>